<dbReference type="InterPro" id="IPR002563">
    <property type="entry name" value="Flavin_Rdtase-like_dom"/>
</dbReference>
<organism evidence="4 5">
    <name type="scientific">Streptomyces griseoloalbus</name>
    <dbReference type="NCBI Taxonomy" id="67303"/>
    <lineage>
        <taxon>Bacteria</taxon>
        <taxon>Bacillati</taxon>
        <taxon>Actinomycetota</taxon>
        <taxon>Actinomycetes</taxon>
        <taxon>Kitasatosporales</taxon>
        <taxon>Streptomycetaceae</taxon>
        <taxon>Streptomyces</taxon>
    </lineage>
</organism>
<evidence type="ECO:0000313" key="4">
    <source>
        <dbReference type="EMBL" id="MBB5128162.1"/>
    </source>
</evidence>
<dbReference type="PANTHER" id="PTHR30466">
    <property type="entry name" value="FLAVIN REDUCTASE"/>
    <property type="match status" value="1"/>
</dbReference>
<evidence type="ECO:0000256" key="2">
    <source>
        <dbReference type="ARBA" id="ARBA00023002"/>
    </source>
</evidence>
<dbReference type="PANTHER" id="PTHR30466:SF11">
    <property type="entry name" value="FLAVIN-DEPENDENT MONOOXYGENASE, REDUCTASE SUBUNIT HSAB"/>
    <property type="match status" value="1"/>
</dbReference>
<feature type="domain" description="Flavin reductase like" evidence="3">
    <location>
        <begin position="14"/>
        <end position="157"/>
    </location>
</feature>
<dbReference type="GO" id="GO:0042602">
    <property type="term" value="F:riboflavin reductase (NADPH) activity"/>
    <property type="evidence" value="ECO:0007669"/>
    <property type="project" value="TreeGrafter"/>
</dbReference>
<dbReference type="Pfam" id="PF01613">
    <property type="entry name" value="Flavin_Reduct"/>
    <property type="match status" value="1"/>
</dbReference>
<evidence type="ECO:0000259" key="3">
    <source>
        <dbReference type="SMART" id="SM00903"/>
    </source>
</evidence>
<evidence type="ECO:0000256" key="1">
    <source>
        <dbReference type="ARBA" id="ARBA00008898"/>
    </source>
</evidence>
<dbReference type="InterPro" id="IPR012349">
    <property type="entry name" value="Split_barrel_FMN-bd"/>
</dbReference>
<dbReference type="AlphaFoldDB" id="A0A7W8FAG6"/>
<keyword evidence="2" id="KW-0560">Oxidoreductase</keyword>
<proteinExistence type="inferred from homology"/>
<dbReference type="InterPro" id="IPR050268">
    <property type="entry name" value="NADH-dep_flavin_reductase"/>
</dbReference>
<comment type="caution">
    <text evidence="4">The sequence shown here is derived from an EMBL/GenBank/DDBJ whole genome shotgun (WGS) entry which is preliminary data.</text>
</comment>
<dbReference type="EMBL" id="JACHJE010000012">
    <property type="protein sequence ID" value="MBB5128162.1"/>
    <property type="molecule type" value="Genomic_DNA"/>
</dbReference>
<dbReference type="SMART" id="SM00903">
    <property type="entry name" value="Flavin_Reduct"/>
    <property type="match status" value="1"/>
</dbReference>
<dbReference type="Gene3D" id="2.30.110.10">
    <property type="entry name" value="Electron Transport, Fmn-binding Protein, Chain A"/>
    <property type="match status" value="1"/>
</dbReference>
<dbReference type="SUPFAM" id="SSF50475">
    <property type="entry name" value="FMN-binding split barrel"/>
    <property type="match status" value="1"/>
</dbReference>
<dbReference type="GO" id="GO:0010181">
    <property type="term" value="F:FMN binding"/>
    <property type="evidence" value="ECO:0007669"/>
    <property type="project" value="InterPro"/>
</dbReference>
<keyword evidence="5" id="KW-1185">Reference proteome</keyword>
<comment type="similarity">
    <text evidence="1">Belongs to the non-flavoprotein flavin reductase family.</text>
</comment>
<accession>A0A7W8FAG6</accession>
<dbReference type="Proteomes" id="UP000568022">
    <property type="component" value="Unassembled WGS sequence"/>
</dbReference>
<evidence type="ECO:0000313" key="5">
    <source>
        <dbReference type="Proteomes" id="UP000568022"/>
    </source>
</evidence>
<reference evidence="4 5" key="1">
    <citation type="submission" date="2020-08" db="EMBL/GenBank/DDBJ databases">
        <title>Genomic Encyclopedia of Type Strains, Phase III (KMG-III): the genomes of soil and plant-associated and newly described type strains.</title>
        <authorList>
            <person name="Whitman W."/>
        </authorList>
    </citation>
    <scope>NUCLEOTIDE SEQUENCE [LARGE SCALE GENOMIC DNA]</scope>
    <source>
        <strain evidence="4 5">CECT 3226</strain>
    </source>
</reference>
<sequence>MQTNPPPAGIRHTFAAYPTGMALIAAEVDGHDEAMLANSFTGVSLDPPLVSMAFTHTSTTWPRLRQAQELGITILGESHAALVPQLRMSGPARLDGILLDHATAQARTLPRAAATFTVGPYRHIPVGDHELVLFEVIAHQRDDDAAPLTYYNRHVGAIHHGRK</sequence>
<name>A0A7W8FAG6_9ACTN</name>
<gene>
    <name evidence="4" type="ORF">FHS32_004937</name>
</gene>
<protein>
    <submittedName>
        <fullName evidence="4">Flavin reductase (DIM6/NTAB) family NADH-FMN oxidoreductase RutF</fullName>
    </submittedName>
</protein>